<organism evidence="2 3">
    <name type="scientific">Egicoccus halophilus</name>
    <dbReference type="NCBI Taxonomy" id="1670830"/>
    <lineage>
        <taxon>Bacteria</taxon>
        <taxon>Bacillati</taxon>
        <taxon>Actinomycetota</taxon>
        <taxon>Nitriliruptoria</taxon>
        <taxon>Egicoccales</taxon>
        <taxon>Egicoccaceae</taxon>
        <taxon>Egicoccus</taxon>
    </lineage>
</organism>
<dbReference type="Proteomes" id="UP000650511">
    <property type="component" value="Unassembled WGS sequence"/>
</dbReference>
<comment type="caution">
    <text evidence="2">The sequence shown here is derived from an EMBL/GenBank/DDBJ whole genome shotgun (WGS) entry which is preliminary data.</text>
</comment>
<dbReference type="Pfam" id="PF02325">
    <property type="entry name" value="CCB3_YggT"/>
    <property type="match status" value="1"/>
</dbReference>
<gene>
    <name evidence="2" type="ORF">GCM10011354_08620</name>
</gene>
<keyword evidence="1" id="KW-0812">Transmembrane</keyword>
<accession>A0A8J3ACJ3</accession>
<sequence>MITLLLQIYLYVLLAHVIFSWVPRPPEPLMPFVLGVRRLVEPVVAPLRRVIPPVRLGGIALDLSIIVLFIGIRLLMGVTSRIGL</sequence>
<keyword evidence="1" id="KW-0472">Membrane</keyword>
<feature type="transmembrane region" description="Helical" evidence="1">
    <location>
        <begin position="56"/>
        <end position="76"/>
    </location>
</feature>
<evidence type="ECO:0000313" key="3">
    <source>
        <dbReference type="Proteomes" id="UP000650511"/>
    </source>
</evidence>
<keyword evidence="1" id="KW-1133">Transmembrane helix</keyword>
<evidence type="ECO:0000256" key="1">
    <source>
        <dbReference type="SAM" id="Phobius"/>
    </source>
</evidence>
<protein>
    <recommendedName>
        <fullName evidence="4">YggT family protein</fullName>
    </recommendedName>
</protein>
<evidence type="ECO:0000313" key="2">
    <source>
        <dbReference type="EMBL" id="GGI04343.1"/>
    </source>
</evidence>
<proteinExistence type="predicted"/>
<reference evidence="2" key="2">
    <citation type="submission" date="2020-09" db="EMBL/GenBank/DDBJ databases">
        <authorList>
            <person name="Sun Q."/>
            <person name="Zhou Y."/>
        </authorList>
    </citation>
    <scope>NUCLEOTIDE SEQUENCE</scope>
    <source>
        <strain evidence="2">CGMCC 1.14988</strain>
    </source>
</reference>
<name>A0A8J3ACJ3_9ACTN</name>
<dbReference type="AlphaFoldDB" id="A0A8J3ACJ3"/>
<keyword evidence="3" id="KW-1185">Reference proteome</keyword>
<dbReference type="EMBL" id="BMHA01000003">
    <property type="protein sequence ID" value="GGI04343.1"/>
    <property type="molecule type" value="Genomic_DNA"/>
</dbReference>
<dbReference type="GO" id="GO:0016020">
    <property type="term" value="C:membrane"/>
    <property type="evidence" value="ECO:0007669"/>
    <property type="project" value="InterPro"/>
</dbReference>
<evidence type="ECO:0008006" key="4">
    <source>
        <dbReference type="Google" id="ProtNLM"/>
    </source>
</evidence>
<reference evidence="2" key="1">
    <citation type="journal article" date="2014" name="Int. J. Syst. Evol. Microbiol.">
        <title>Complete genome sequence of Corynebacterium casei LMG S-19264T (=DSM 44701T), isolated from a smear-ripened cheese.</title>
        <authorList>
            <consortium name="US DOE Joint Genome Institute (JGI-PGF)"/>
            <person name="Walter F."/>
            <person name="Albersmeier A."/>
            <person name="Kalinowski J."/>
            <person name="Ruckert C."/>
        </authorList>
    </citation>
    <scope>NUCLEOTIDE SEQUENCE</scope>
    <source>
        <strain evidence="2">CGMCC 1.14988</strain>
    </source>
</reference>
<dbReference type="InterPro" id="IPR003425">
    <property type="entry name" value="CCB3/YggT"/>
</dbReference>
<dbReference type="RefSeq" id="WP_205745161.1">
    <property type="nucleotide sequence ID" value="NZ_BMHA01000003.1"/>
</dbReference>